<dbReference type="PATRIC" id="fig|1171373.8.peg.1954"/>
<sequence>MHMGHAPKPARPRRRGLHCPAGDVSRPPRRGSSAPNGRVGRDALESTTGSTVGRAGPP</sequence>
<proteinExistence type="predicted"/>
<name>K7SKH6_ACIA4</name>
<dbReference type="STRING" id="1171373.PACID_19710"/>
<dbReference type="KEGG" id="pbo:PACID_19710"/>
<dbReference type="AlphaFoldDB" id="K7SKH6"/>
<feature type="region of interest" description="Disordered" evidence="1">
    <location>
        <begin position="1"/>
        <end position="58"/>
    </location>
</feature>
<dbReference type="EMBL" id="CP003493">
    <property type="protein sequence ID" value="AFV89770.1"/>
    <property type="molecule type" value="Genomic_DNA"/>
</dbReference>
<dbReference type="Proteomes" id="UP000000214">
    <property type="component" value="Chromosome"/>
</dbReference>
<evidence type="ECO:0000256" key="1">
    <source>
        <dbReference type="SAM" id="MobiDB-lite"/>
    </source>
</evidence>
<evidence type="ECO:0000313" key="2">
    <source>
        <dbReference type="EMBL" id="AFV89770.1"/>
    </source>
</evidence>
<reference evidence="2 3" key="1">
    <citation type="journal article" date="2012" name="BMC Genomics">
        <title>The genome sequence of Propionibacterium acidipropionici provides insights into its biotechnological and industrial potential.</title>
        <authorList>
            <person name="Parizzi L.P."/>
            <person name="Grassi M.C."/>
            <person name="Llerena L.A."/>
            <person name="Carazzolle M.F."/>
            <person name="Queiroz V.L."/>
            <person name="Lunardi I."/>
            <person name="Zeidler A.F."/>
            <person name="Teixeira P.J."/>
            <person name="Mieczkowski P."/>
            <person name="Rincones J."/>
            <person name="Pereira G.A."/>
        </authorList>
    </citation>
    <scope>NUCLEOTIDE SEQUENCE [LARGE SCALE GENOMIC DNA]</scope>
    <source>
        <strain evidence="3">ATCC 4875 / DSM 20272 / JCM 6432 / NBRC 12425 / NCIMB 8070</strain>
    </source>
</reference>
<gene>
    <name evidence="2" type="ordered locus">PACID_19710</name>
</gene>
<feature type="compositionally biased region" description="Basic residues" evidence="1">
    <location>
        <begin position="8"/>
        <end position="17"/>
    </location>
</feature>
<accession>K7SKH6</accession>
<organism evidence="2 3">
    <name type="scientific">Acidipropionibacterium acidipropionici (strain ATCC 4875 / DSM 20272 / JCM 6432 / NBRC 12425 / NCIMB 8070 / 4)</name>
    <name type="common">Propionibacterium acidipropionici</name>
    <dbReference type="NCBI Taxonomy" id="1171373"/>
    <lineage>
        <taxon>Bacteria</taxon>
        <taxon>Bacillati</taxon>
        <taxon>Actinomycetota</taxon>
        <taxon>Actinomycetes</taxon>
        <taxon>Propionibacteriales</taxon>
        <taxon>Propionibacteriaceae</taxon>
        <taxon>Acidipropionibacterium</taxon>
    </lineage>
</organism>
<evidence type="ECO:0000313" key="3">
    <source>
        <dbReference type="Proteomes" id="UP000000214"/>
    </source>
</evidence>
<dbReference type="HOGENOM" id="CLU_2975621_0_0_11"/>
<protein>
    <submittedName>
        <fullName evidence="2">Uncharacterized protein</fullName>
    </submittedName>
</protein>